<sequence length="135" mass="13949">MPTSATPRSSCNMDAVGSAHGVDIVSPVAHTSPSLRDMGITDAGTSSFGMSPPSPVQCPLPPQSTDSPLQPDLPSLRSEQQLTDPGLVLCDPAGSLLPSSSTVVLPEVAASNQHSMITRSKAGIFKPKLFQQIGK</sequence>
<evidence type="ECO:0000256" key="1">
    <source>
        <dbReference type="SAM" id="MobiDB-lite"/>
    </source>
</evidence>
<evidence type="ECO:0000313" key="2">
    <source>
        <dbReference type="EMBL" id="KAK9034303.1"/>
    </source>
</evidence>
<dbReference type="EMBL" id="JBBPBN010000007">
    <property type="protein sequence ID" value="KAK9034303.1"/>
    <property type="molecule type" value="Genomic_DNA"/>
</dbReference>
<feature type="compositionally biased region" description="Pro residues" evidence="1">
    <location>
        <begin position="52"/>
        <end position="62"/>
    </location>
</feature>
<accession>A0ABR2T9W3</accession>
<comment type="caution">
    <text evidence="2">The sequence shown here is derived from an EMBL/GenBank/DDBJ whole genome shotgun (WGS) entry which is preliminary data.</text>
</comment>
<reference evidence="2 3" key="1">
    <citation type="journal article" date="2024" name="G3 (Bethesda)">
        <title>Genome assembly of Hibiscus sabdariffa L. provides insights into metabolisms of medicinal natural products.</title>
        <authorList>
            <person name="Kim T."/>
        </authorList>
    </citation>
    <scope>NUCLEOTIDE SEQUENCE [LARGE SCALE GENOMIC DNA]</scope>
    <source>
        <strain evidence="2">TK-2024</strain>
        <tissue evidence="2">Old leaves</tissue>
    </source>
</reference>
<evidence type="ECO:0000313" key="3">
    <source>
        <dbReference type="Proteomes" id="UP001396334"/>
    </source>
</evidence>
<protein>
    <submittedName>
        <fullName evidence="2">Uncharacterized protein</fullName>
    </submittedName>
</protein>
<organism evidence="2 3">
    <name type="scientific">Hibiscus sabdariffa</name>
    <name type="common">roselle</name>
    <dbReference type="NCBI Taxonomy" id="183260"/>
    <lineage>
        <taxon>Eukaryota</taxon>
        <taxon>Viridiplantae</taxon>
        <taxon>Streptophyta</taxon>
        <taxon>Embryophyta</taxon>
        <taxon>Tracheophyta</taxon>
        <taxon>Spermatophyta</taxon>
        <taxon>Magnoliopsida</taxon>
        <taxon>eudicotyledons</taxon>
        <taxon>Gunneridae</taxon>
        <taxon>Pentapetalae</taxon>
        <taxon>rosids</taxon>
        <taxon>malvids</taxon>
        <taxon>Malvales</taxon>
        <taxon>Malvaceae</taxon>
        <taxon>Malvoideae</taxon>
        <taxon>Hibiscus</taxon>
    </lineage>
</organism>
<proteinExistence type="predicted"/>
<gene>
    <name evidence="2" type="ORF">V6N11_050473</name>
</gene>
<dbReference type="Proteomes" id="UP001396334">
    <property type="component" value="Unassembled WGS sequence"/>
</dbReference>
<feature type="region of interest" description="Disordered" evidence="1">
    <location>
        <begin position="27"/>
        <end position="77"/>
    </location>
</feature>
<name>A0ABR2T9W3_9ROSI</name>
<keyword evidence="3" id="KW-1185">Reference proteome</keyword>